<evidence type="ECO:0000256" key="4">
    <source>
        <dbReference type="ARBA" id="ARBA00022989"/>
    </source>
</evidence>
<dbReference type="Pfam" id="PF11700">
    <property type="entry name" value="ATG22"/>
    <property type="match status" value="1"/>
</dbReference>
<dbReference type="PANTHER" id="PTHR23519:SF1">
    <property type="entry name" value="AUTOPHAGY-RELATED PROTEIN 22"/>
    <property type="match status" value="1"/>
</dbReference>
<accession>A0A841R9G9</accession>
<evidence type="ECO:0000259" key="7">
    <source>
        <dbReference type="PROSITE" id="PS50850"/>
    </source>
</evidence>
<evidence type="ECO:0000256" key="1">
    <source>
        <dbReference type="ARBA" id="ARBA00004127"/>
    </source>
</evidence>
<feature type="transmembrane region" description="Helical" evidence="6">
    <location>
        <begin position="269"/>
        <end position="292"/>
    </location>
</feature>
<evidence type="ECO:0000256" key="5">
    <source>
        <dbReference type="ARBA" id="ARBA00023136"/>
    </source>
</evidence>
<feature type="transmembrane region" description="Helical" evidence="6">
    <location>
        <begin position="182"/>
        <end position="203"/>
    </location>
</feature>
<dbReference type="InterPro" id="IPR036259">
    <property type="entry name" value="MFS_trans_sf"/>
</dbReference>
<feature type="domain" description="Major facilitator superfamily (MFS) profile" evidence="7">
    <location>
        <begin position="1"/>
        <end position="425"/>
    </location>
</feature>
<keyword evidence="5 6" id="KW-0472">Membrane</keyword>
<dbReference type="CDD" id="cd17482">
    <property type="entry name" value="MFS_YxiO_like"/>
    <property type="match status" value="1"/>
</dbReference>
<dbReference type="GO" id="GO:0022857">
    <property type="term" value="F:transmembrane transporter activity"/>
    <property type="evidence" value="ECO:0007669"/>
    <property type="project" value="InterPro"/>
</dbReference>
<name>A0A841R9G9_9SPIO</name>
<evidence type="ECO:0000256" key="2">
    <source>
        <dbReference type="ARBA" id="ARBA00022448"/>
    </source>
</evidence>
<evidence type="ECO:0000256" key="3">
    <source>
        <dbReference type="ARBA" id="ARBA00022692"/>
    </source>
</evidence>
<comment type="subcellular location">
    <subcellularLocation>
        <location evidence="1">Endomembrane system</location>
        <topology evidence="1">Multi-pass membrane protein</topology>
    </subcellularLocation>
</comment>
<feature type="transmembrane region" description="Helical" evidence="6">
    <location>
        <begin position="108"/>
        <end position="128"/>
    </location>
</feature>
<dbReference type="InterPro" id="IPR050495">
    <property type="entry name" value="ATG22/LtaA_families"/>
</dbReference>
<keyword evidence="9" id="KW-1185">Reference proteome</keyword>
<feature type="transmembrane region" description="Helical" evidence="6">
    <location>
        <begin position="400"/>
        <end position="419"/>
    </location>
</feature>
<feature type="transmembrane region" description="Helical" evidence="6">
    <location>
        <begin position="149"/>
        <end position="170"/>
    </location>
</feature>
<keyword evidence="2" id="KW-0813">Transport</keyword>
<feature type="transmembrane region" description="Helical" evidence="6">
    <location>
        <begin position="334"/>
        <end position="357"/>
    </location>
</feature>
<proteinExistence type="predicted"/>
<dbReference type="InterPro" id="IPR020846">
    <property type="entry name" value="MFS_dom"/>
</dbReference>
<evidence type="ECO:0000256" key="6">
    <source>
        <dbReference type="SAM" id="Phobius"/>
    </source>
</evidence>
<feature type="transmembrane region" description="Helical" evidence="6">
    <location>
        <begin position="240"/>
        <end position="263"/>
    </location>
</feature>
<dbReference type="GO" id="GO:0012505">
    <property type="term" value="C:endomembrane system"/>
    <property type="evidence" value="ECO:0007669"/>
    <property type="project" value="UniProtKB-SubCell"/>
</dbReference>
<dbReference type="InterPro" id="IPR024671">
    <property type="entry name" value="Atg22-like"/>
</dbReference>
<feature type="transmembrane region" description="Helical" evidence="6">
    <location>
        <begin position="304"/>
        <end position="322"/>
    </location>
</feature>
<keyword evidence="3 6" id="KW-0812">Transmembrane</keyword>
<dbReference type="PANTHER" id="PTHR23519">
    <property type="entry name" value="AUTOPHAGY-RELATED PROTEIN 22"/>
    <property type="match status" value="1"/>
</dbReference>
<dbReference type="AlphaFoldDB" id="A0A841R9G9"/>
<reference evidence="8 9" key="1">
    <citation type="submission" date="2020-08" db="EMBL/GenBank/DDBJ databases">
        <title>Genomic Encyclopedia of Type Strains, Phase IV (KMG-IV): sequencing the most valuable type-strain genomes for metagenomic binning, comparative biology and taxonomic classification.</title>
        <authorList>
            <person name="Goeker M."/>
        </authorList>
    </citation>
    <scope>NUCLEOTIDE SEQUENCE [LARGE SCALE GENOMIC DNA]</scope>
    <source>
        <strain evidence="8 9">DSM 2461</strain>
    </source>
</reference>
<sequence>MSDSEKLTKTERSWILYDVANSAFVLIVTTTLMPIFHKDYVAAGSGAQSTADWGFVVSLASLILAVLAPVLGTIADYRGMKKKFFLGALFTGVAFTLLFPLIRQGQILFGLMLYLVARVAYAGANIFYDSFLTDVTTNKRMDRISTLGFGWGYIGSCLPFIVSIGLIVGYQTIKGSSEISPLMMKISFVIVALWWFVFSLPMIKNVRQEYAIEPEPRMIRKSFVRLWTTLKEISRYKTTFSFLIAYFFYIDGVSTIISMATAYGIDLGFGATTLIAVILFIQIVAWPFALIFGALAKRFSARKMLFAGIIVYSVVTMVGFLLPSIQSTALKTGAFWFMAFLVATSQGGIQALSRSFFGKTLPKEKSAEFFGFYNIFGKFAAIVGPLLMALFTKFTGDSRYGVLSILILFVVGAILLARVPEPESD</sequence>
<dbReference type="RefSeq" id="WP_184744532.1">
    <property type="nucleotide sequence ID" value="NZ_JACHGJ010000002.1"/>
</dbReference>
<feature type="transmembrane region" description="Helical" evidence="6">
    <location>
        <begin position="369"/>
        <end position="388"/>
    </location>
</feature>
<feature type="transmembrane region" description="Helical" evidence="6">
    <location>
        <begin position="14"/>
        <end position="33"/>
    </location>
</feature>
<organism evidence="8 9">
    <name type="scientific">Spirochaeta isovalerica</name>
    <dbReference type="NCBI Taxonomy" id="150"/>
    <lineage>
        <taxon>Bacteria</taxon>
        <taxon>Pseudomonadati</taxon>
        <taxon>Spirochaetota</taxon>
        <taxon>Spirochaetia</taxon>
        <taxon>Spirochaetales</taxon>
        <taxon>Spirochaetaceae</taxon>
        <taxon>Spirochaeta</taxon>
    </lineage>
</organism>
<protein>
    <submittedName>
        <fullName evidence="8">UMF1 family MFS transporter</fullName>
    </submittedName>
</protein>
<feature type="transmembrane region" description="Helical" evidence="6">
    <location>
        <begin position="53"/>
        <end position="72"/>
    </location>
</feature>
<dbReference type="Proteomes" id="UP000587760">
    <property type="component" value="Unassembled WGS sequence"/>
</dbReference>
<dbReference type="PROSITE" id="PS50850">
    <property type="entry name" value="MFS"/>
    <property type="match status" value="1"/>
</dbReference>
<feature type="transmembrane region" description="Helical" evidence="6">
    <location>
        <begin position="84"/>
        <end position="102"/>
    </location>
</feature>
<dbReference type="SUPFAM" id="SSF103473">
    <property type="entry name" value="MFS general substrate transporter"/>
    <property type="match status" value="1"/>
</dbReference>
<gene>
    <name evidence="8" type="ORF">HNR50_001016</name>
</gene>
<evidence type="ECO:0000313" key="8">
    <source>
        <dbReference type="EMBL" id="MBB6479358.1"/>
    </source>
</evidence>
<evidence type="ECO:0000313" key="9">
    <source>
        <dbReference type="Proteomes" id="UP000587760"/>
    </source>
</evidence>
<dbReference type="Gene3D" id="1.20.1250.20">
    <property type="entry name" value="MFS general substrate transporter like domains"/>
    <property type="match status" value="2"/>
</dbReference>
<comment type="caution">
    <text evidence="8">The sequence shown here is derived from an EMBL/GenBank/DDBJ whole genome shotgun (WGS) entry which is preliminary data.</text>
</comment>
<dbReference type="EMBL" id="JACHGJ010000002">
    <property type="protein sequence ID" value="MBB6479358.1"/>
    <property type="molecule type" value="Genomic_DNA"/>
</dbReference>
<keyword evidence="4 6" id="KW-1133">Transmembrane helix</keyword>